<dbReference type="PANTHER" id="PTHR24220:SF86">
    <property type="entry name" value="ABC TRANSPORTER ABCH.1"/>
    <property type="match status" value="1"/>
</dbReference>
<proteinExistence type="predicted"/>
<evidence type="ECO:0000256" key="2">
    <source>
        <dbReference type="ARBA" id="ARBA00022741"/>
    </source>
</evidence>
<comment type="caution">
    <text evidence="5">The sequence shown here is derived from an EMBL/GenBank/DDBJ whole genome shotgun (WGS) entry which is preliminary data.</text>
</comment>
<name>A0ABW4ZWV0_9BACL</name>
<sequence>MIEVQNLWRTYGGGEVRVDALRGISLAVERGERIAVMGPSGCGKTTLLNCMSGIDTITSGHVLLEGQDLHRGSAAARDQYRAKKMGFVFQSYNLIPVLSAVENVELPLLCQGVDVKEARERAEVALTRVGLRERAHHRPSELSGGQHQRVALARAIVNNPAVVFADEPTGALDRATTELVLDLFDHLNRVDNITFVIVTHNPEVAERADRVIYMDSGEIVQELVPKRRRRER</sequence>
<evidence type="ECO:0000259" key="4">
    <source>
        <dbReference type="PROSITE" id="PS50893"/>
    </source>
</evidence>
<dbReference type="CDD" id="cd03255">
    <property type="entry name" value="ABC_MJ0796_LolCDE_FtsE"/>
    <property type="match status" value="1"/>
</dbReference>
<evidence type="ECO:0000313" key="6">
    <source>
        <dbReference type="Proteomes" id="UP001597343"/>
    </source>
</evidence>
<dbReference type="SUPFAM" id="SSF52540">
    <property type="entry name" value="P-loop containing nucleoside triphosphate hydrolases"/>
    <property type="match status" value="1"/>
</dbReference>
<dbReference type="Gene3D" id="3.40.50.300">
    <property type="entry name" value="P-loop containing nucleotide triphosphate hydrolases"/>
    <property type="match status" value="1"/>
</dbReference>
<dbReference type="EMBL" id="JBHUIO010000005">
    <property type="protein sequence ID" value="MFD2169685.1"/>
    <property type="molecule type" value="Genomic_DNA"/>
</dbReference>
<dbReference type="SMART" id="SM00382">
    <property type="entry name" value="AAA"/>
    <property type="match status" value="1"/>
</dbReference>
<dbReference type="InterPro" id="IPR003593">
    <property type="entry name" value="AAA+_ATPase"/>
</dbReference>
<feature type="domain" description="ABC transporter" evidence="4">
    <location>
        <begin position="2"/>
        <end position="232"/>
    </location>
</feature>
<keyword evidence="2" id="KW-0547">Nucleotide-binding</keyword>
<evidence type="ECO:0000313" key="5">
    <source>
        <dbReference type="EMBL" id="MFD2169685.1"/>
    </source>
</evidence>
<evidence type="ECO:0000256" key="3">
    <source>
        <dbReference type="ARBA" id="ARBA00022840"/>
    </source>
</evidence>
<accession>A0ABW4ZWV0</accession>
<dbReference type="RefSeq" id="WP_386045024.1">
    <property type="nucleotide sequence ID" value="NZ_JBHUIO010000005.1"/>
</dbReference>
<evidence type="ECO:0000256" key="1">
    <source>
        <dbReference type="ARBA" id="ARBA00022448"/>
    </source>
</evidence>
<dbReference type="Pfam" id="PF00005">
    <property type="entry name" value="ABC_tran"/>
    <property type="match status" value="1"/>
</dbReference>
<gene>
    <name evidence="5" type="ORF">ACFSOY_06720</name>
</gene>
<keyword evidence="6" id="KW-1185">Reference proteome</keyword>
<dbReference type="PANTHER" id="PTHR24220">
    <property type="entry name" value="IMPORT ATP-BINDING PROTEIN"/>
    <property type="match status" value="1"/>
</dbReference>
<dbReference type="InterPro" id="IPR017911">
    <property type="entry name" value="MacB-like_ATP-bd"/>
</dbReference>
<protein>
    <submittedName>
        <fullName evidence="5">ABC transporter ATP-binding protein</fullName>
    </submittedName>
</protein>
<organism evidence="5 6">
    <name type="scientific">Tumebacillus lipolyticus</name>
    <dbReference type="NCBI Taxonomy" id="1280370"/>
    <lineage>
        <taxon>Bacteria</taxon>
        <taxon>Bacillati</taxon>
        <taxon>Bacillota</taxon>
        <taxon>Bacilli</taxon>
        <taxon>Bacillales</taxon>
        <taxon>Alicyclobacillaceae</taxon>
        <taxon>Tumebacillus</taxon>
    </lineage>
</organism>
<dbReference type="InterPro" id="IPR003439">
    <property type="entry name" value="ABC_transporter-like_ATP-bd"/>
</dbReference>
<dbReference type="InterPro" id="IPR027417">
    <property type="entry name" value="P-loop_NTPase"/>
</dbReference>
<dbReference type="InterPro" id="IPR015854">
    <property type="entry name" value="ABC_transpr_LolD-like"/>
</dbReference>
<dbReference type="PROSITE" id="PS50893">
    <property type="entry name" value="ABC_TRANSPORTER_2"/>
    <property type="match status" value="1"/>
</dbReference>
<keyword evidence="3 5" id="KW-0067">ATP-binding</keyword>
<dbReference type="Proteomes" id="UP001597343">
    <property type="component" value="Unassembled WGS sequence"/>
</dbReference>
<dbReference type="GO" id="GO:0005524">
    <property type="term" value="F:ATP binding"/>
    <property type="evidence" value="ECO:0007669"/>
    <property type="project" value="UniProtKB-KW"/>
</dbReference>
<keyword evidence="1" id="KW-0813">Transport</keyword>
<reference evidence="6" key="1">
    <citation type="journal article" date="2019" name="Int. J. Syst. Evol. Microbiol.">
        <title>The Global Catalogue of Microorganisms (GCM) 10K type strain sequencing project: providing services to taxonomists for standard genome sequencing and annotation.</title>
        <authorList>
            <consortium name="The Broad Institute Genomics Platform"/>
            <consortium name="The Broad Institute Genome Sequencing Center for Infectious Disease"/>
            <person name="Wu L."/>
            <person name="Ma J."/>
        </authorList>
    </citation>
    <scope>NUCLEOTIDE SEQUENCE [LARGE SCALE GENOMIC DNA]</scope>
    <source>
        <strain evidence="6">CGMCC 1.13574</strain>
    </source>
</reference>